<evidence type="ECO:0000256" key="2">
    <source>
        <dbReference type="ARBA" id="ARBA00022475"/>
    </source>
</evidence>
<feature type="region of interest" description="Disordered" evidence="7">
    <location>
        <begin position="1"/>
        <end position="29"/>
    </location>
</feature>
<organism evidence="9 10">
    <name type="scientific">Patulibacter brassicae</name>
    <dbReference type="NCBI Taxonomy" id="1705717"/>
    <lineage>
        <taxon>Bacteria</taxon>
        <taxon>Bacillati</taxon>
        <taxon>Actinomycetota</taxon>
        <taxon>Thermoleophilia</taxon>
        <taxon>Solirubrobacterales</taxon>
        <taxon>Patulibacteraceae</taxon>
        <taxon>Patulibacter</taxon>
    </lineage>
</organism>
<keyword evidence="4" id="KW-0378">Hydrolase</keyword>
<dbReference type="SUPFAM" id="SSF48317">
    <property type="entry name" value="Acid phosphatase/Vanadium-dependent haloperoxidase"/>
    <property type="match status" value="1"/>
</dbReference>
<accession>A0ABU4VLC2</accession>
<keyword evidence="10" id="KW-1185">Reference proteome</keyword>
<proteinExistence type="predicted"/>
<comment type="subcellular location">
    <subcellularLocation>
        <location evidence="1">Cell membrane</location>
        <topology evidence="1">Multi-pass membrane protein</topology>
    </subcellularLocation>
</comment>
<keyword evidence="2" id="KW-1003">Cell membrane</keyword>
<feature type="compositionally biased region" description="Basic residues" evidence="7">
    <location>
        <begin position="1"/>
        <end position="11"/>
    </location>
</feature>
<keyword evidence="5" id="KW-1133">Transmembrane helix</keyword>
<dbReference type="Proteomes" id="UP001277761">
    <property type="component" value="Unassembled WGS sequence"/>
</dbReference>
<evidence type="ECO:0000256" key="5">
    <source>
        <dbReference type="ARBA" id="ARBA00022989"/>
    </source>
</evidence>
<dbReference type="PANTHER" id="PTHR14969">
    <property type="entry name" value="SPHINGOSINE-1-PHOSPHATE PHOSPHOHYDROLASE"/>
    <property type="match status" value="1"/>
</dbReference>
<evidence type="ECO:0000313" key="10">
    <source>
        <dbReference type="Proteomes" id="UP001277761"/>
    </source>
</evidence>
<keyword evidence="3" id="KW-0812">Transmembrane</keyword>
<sequence length="257" mass="27656">MPRRASRHRSRPSGPLPLLPARGRRRRPHPLLDDAALRREAIDARRSLLARALRGPHWRALAKVDLAGMRLIRSTAVSDGSTRAIVAFSRTGEHGALWLALGAAGVTLDRRRREQWALGLSSVAVAYVANTTIKQVARRPRPQLRDLPPLIPTPTQLSFPSSHAASSFAAASAYSSVLPATPLYVVAGAMATSRVHLGVHYPSDILIGAALGTVAAKAVRTTARLAGWAEERQDARHHPTSAEPSAPATDPQEDPVR</sequence>
<dbReference type="PANTHER" id="PTHR14969:SF62">
    <property type="entry name" value="DECAPRENYLPHOSPHORYL-5-PHOSPHORIBOSE PHOSPHATASE RV3807C-RELATED"/>
    <property type="match status" value="1"/>
</dbReference>
<dbReference type="Pfam" id="PF01569">
    <property type="entry name" value="PAP2"/>
    <property type="match status" value="1"/>
</dbReference>
<feature type="domain" description="Phosphatidic acid phosphatase type 2/haloperoxidase" evidence="8">
    <location>
        <begin position="117"/>
        <end position="220"/>
    </location>
</feature>
<evidence type="ECO:0000256" key="6">
    <source>
        <dbReference type="ARBA" id="ARBA00023136"/>
    </source>
</evidence>
<evidence type="ECO:0000256" key="4">
    <source>
        <dbReference type="ARBA" id="ARBA00022801"/>
    </source>
</evidence>
<dbReference type="RefSeq" id="WP_319954805.1">
    <property type="nucleotide sequence ID" value="NZ_JAXAVX010000007.1"/>
</dbReference>
<dbReference type="EMBL" id="JAXAVX010000007">
    <property type="protein sequence ID" value="MDX8152649.1"/>
    <property type="molecule type" value="Genomic_DNA"/>
</dbReference>
<gene>
    <name evidence="9" type="ORF">SK069_13670</name>
</gene>
<keyword evidence="6" id="KW-0472">Membrane</keyword>
<evidence type="ECO:0000259" key="8">
    <source>
        <dbReference type="SMART" id="SM00014"/>
    </source>
</evidence>
<feature type="region of interest" description="Disordered" evidence="7">
    <location>
        <begin position="230"/>
        <end position="257"/>
    </location>
</feature>
<dbReference type="Gene3D" id="1.20.144.10">
    <property type="entry name" value="Phosphatidic acid phosphatase type 2/haloperoxidase"/>
    <property type="match status" value="1"/>
</dbReference>
<dbReference type="InterPro" id="IPR000326">
    <property type="entry name" value="PAP2/HPO"/>
</dbReference>
<protein>
    <submittedName>
        <fullName evidence="9">Phosphatase PAP2 family protein</fullName>
    </submittedName>
</protein>
<evidence type="ECO:0000256" key="3">
    <source>
        <dbReference type="ARBA" id="ARBA00022692"/>
    </source>
</evidence>
<evidence type="ECO:0000313" key="9">
    <source>
        <dbReference type="EMBL" id="MDX8152649.1"/>
    </source>
</evidence>
<dbReference type="InterPro" id="IPR036938">
    <property type="entry name" value="PAP2/HPO_sf"/>
</dbReference>
<evidence type="ECO:0000256" key="7">
    <source>
        <dbReference type="SAM" id="MobiDB-lite"/>
    </source>
</evidence>
<evidence type="ECO:0000256" key="1">
    <source>
        <dbReference type="ARBA" id="ARBA00004651"/>
    </source>
</evidence>
<name>A0ABU4VLC2_9ACTN</name>
<comment type="caution">
    <text evidence="9">The sequence shown here is derived from an EMBL/GenBank/DDBJ whole genome shotgun (WGS) entry which is preliminary data.</text>
</comment>
<reference evidence="9 10" key="1">
    <citation type="submission" date="2023-11" db="EMBL/GenBank/DDBJ databases">
        <authorList>
            <person name="Xu M."/>
            <person name="Jiang T."/>
        </authorList>
    </citation>
    <scope>NUCLEOTIDE SEQUENCE [LARGE SCALE GENOMIC DNA]</scope>
    <source>
        <strain evidence="9 10">SD</strain>
    </source>
</reference>
<dbReference type="SMART" id="SM00014">
    <property type="entry name" value="acidPPc"/>
    <property type="match status" value="1"/>
</dbReference>